<dbReference type="AlphaFoldDB" id="U9TNK2"/>
<organism evidence="2">
    <name type="scientific">Rhizophagus irregularis (strain DAOM 181602 / DAOM 197198 / MUCL 43194)</name>
    <name type="common">Arbuscular mycorrhizal fungus</name>
    <name type="synonym">Glomus intraradices</name>
    <dbReference type="NCBI Taxonomy" id="747089"/>
    <lineage>
        <taxon>Eukaryota</taxon>
        <taxon>Fungi</taxon>
        <taxon>Fungi incertae sedis</taxon>
        <taxon>Mucoromycota</taxon>
        <taxon>Glomeromycotina</taxon>
        <taxon>Glomeromycetes</taxon>
        <taxon>Glomerales</taxon>
        <taxon>Glomeraceae</taxon>
        <taxon>Rhizophagus</taxon>
    </lineage>
</organism>
<gene>
    <name evidence="2" type="ORF">GLOINDRAFT_97647</name>
</gene>
<protein>
    <submittedName>
        <fullName evidence="2">Uncharacterized protein</fullName>
    </submittedName>
</protein>
<dbReference type="EMBL" id="KI287760">
    <property type="protein sequence ID" value="ESA09754.1"/>
    <property type="molecule type" value="Genomic_DNA"/>
</dbReference>
<proteinExistence type="predicted"/>
<evidence type="ECO:0000313" key="2">
    <source>
        <dbReference type="EMBL" id="ESA09754.1"/>
    </source>
</evidence>
<feature type="non-terminal residue" evidence="2">
    <location>
        <position position="1"/>
    </location>
</feature>
<reference evidence="2" key="1">
    <citation type="submission" date="2013-07" db="EMBL/GenBank/DDBJ databases">
        <title>The genome of an arbuscular mycorrhizal fungus provides insights into the evolution of the oldest plant symbiosis.</title>
        <authorList>
            <consortium name="DOE Joint Genome Institute"/>
            <person name="Tisserant E."/>
            <person name="Malbreil M."/>
            <person name="Kuo A."/>
            <person name="Kohler A."/>
            <person name="Symeonidi A."/>
            <person name="Balestrini R."/>
            <person name="Charron P."/>
            <person name="Duensing N."/>
            <person name="Frei-dit-Frey N."/>
            <person name="Gianinazzi-Pearson V."/>
            <person name="Gilbert B."/>
            <person name="Handa Y."/>
            <person name="Hijri M."/>
            <person name="Kaul R."/>
            <person name="Kawaguchi M."/>
            <person name="Krajinski F."/>
            <person name="Lammers P."/>
            <person name="Lapierre D."/>
            <person name="Masclaux F.G."/>
            <person name="Murat C."/>
            <person name="Morin E."/>
            <person name="Ndikumana S."/>
            <person name="Pagni M."/>
            <person name="Petitpierre D."/>
            <person name="Requena N."/>
            <person name="Rosikiewicz P."/>
            <person name="Riley R."/>
            <person name="Saito K."/>
            <person name="San Clemente H."/>
            <person name="Shapiro H."/>
            <person name="van Tuinen D."/>
            <person name="Becard G."/>
            <person name="Bonfante P."/>
            <person name="Paszkowski U."/>
            <person name="Shachar-Hill Y."/>
            <person name="Young J.P."/>
            <person name="Sanders I.R."/>
            <person name="Henrissat B."/>
            <person name="Rensing S.A."/>
            <person name="Grigoriev I.V."/>
            <person name="Corradi N."/>
            <person name="Roux C."/>
            <person name="Martin F."/>
        </authorList>
    </citation>
    <scope>NUCLEOTIDE SEQUENCE</scope>
    <source>
        <strain evidence="2">DAOM 197198</strain>
    </source>
</reference>
<feature type="region of interest" description="Disordered" evidence="1">
    <location>
        <begin position="61"/>
        <end position="80"/>
    </location>
</feature>
<accession>U9TNK2</accession>
<name>U9TNK2_RHIID</name>
<evidence type="ECO:0000256" key="1">
    <source>
        <dbReference type="SAM" id="MobiDB-lite"/>
    </source>
</evidence>
<sequence length="134" mass="15176">GILMGFERKRLNVQTLYLNFFNKKFNVPFTSHDFSEVKSGFLHPNKVIIRSYTAKEDTFVLKGDEGGGGEGGGEGSKEKGEIKEMMGEDELLTEIILFDLAKNYQRKILRSKLANSKLLTPCRKSNQIFTQHSV</sequence>
<dbReference type="HOGENOM" id="CLU_1901308_0_0_1"/>